<dbReference type="AlphaFoldDB" id="A0A1X7D4Q7"/>
<keyword evidence="3" id="KW-1185">Reference proteome</keyword>
<dbReference type="InterPro" id="IPR036597">
    <property type="entry name" value="Fido-like_dom_sf"/>
</dbReference>
<protein>
    <submittedName>
        <fullName evidence="2">Uncharacterized protein</fullName>
    </submittedName>
</protein>
<proteinExistence type="predicted"/>
<accession>A0A1X7D4Q7</accession>
<organism evidence="2 3">
    <name type="scientific">Kocuria marina subsp. indica</name>
    <dbReference type="NCBI Taxonomy" id="1049583"/>
    <lineage>
        <taxon>Bacteria</taxon>
        <taxon>Bacillati</taxon>
        <taxon>Actinomycetota</taxon>
        <taxon>Actinomycetes</taxon>
        <taxon>Micrococcales</taxon>
        <taxon>Micrococcaceae</taxon>
        <taxon>Kocuria</taxon>
    </lineage>
</organism>
<name>A0A1X7D4Q7_9MICC</name>
<dbReference type="SUPFAM" id="SSF140931">
    <property type="entry name" value="Fic-like"/>
    <property type="match status" value="1"/>
</dbReference>
<feature type="compositionally biased region" description="Basic and acidic residues" evidence="1">
    <location>
        <begin position="7"/>
        <end position="16"/>
    </location>
</feature>
<gene>
    <name evidence="2" type="ORF">SAMN06296028_108114</name>
</gene>
<dbReference type="RefSeq" id="WP_240505660.1">
    <property type="nucleotide sequence ID" value="NZ_FXAC01000008.1"/>
</dbReference>
<evidence type="ECO:0000313" key="2">
    <source>
        <dbReference type="EMBL" id="SMF08919.1"/>
    </source>
</evidence>
<dbReference type="Proteomes" id="UP000192929">
    <property type="component" value="Unassembled WGS sequence"/>
</dbReference>
<evidence type="ECO:0000313" key="3">
    <source>
        <dbReference type="Proteomes" id="UP000192929"/>
    </source>
</evidence>
<evidence type="ECO:0000256" key="1">
    <source>
        <dbReference type="SAM" id="MobiDB-lite"/>
    </source>
</evidence>
<sequence>MTTYSDDDLHERRESMTDILPGIRDPRAASKRERRETLTRRRELERDPVQGTFDLAHLHETHRRLYQDVWEWAGQIRTVVLDVPASFPHRDRV</sequence>
<dbReference type="Gene3D" id="1.10.3290.10">
    <property type="entry name" value="Fido-like domain"/>
    <property type="match status" value="1"/>
</dbReference>
<feature type="region of interest" description="Disordered" evidence="1">
    <location>
        <begin position="1"/>
        <end position="45"/>
    </location>
</feature>
<dbReference type="EMBL" id="FXAC01000008">
    <property type="protein sequence ID" value="SMF08919.1"/>
    <property type="molecule type" value="Genomic_DNA"/>
</dbReference>
<reference evidence="3" key="1">
    <citation type="submission" date="2017-04" db="EMBL/GenBank/DDBJ databases">
        <authorList>
            <person name="Varghese N."/>
            <person name="Submissions S."/>
        </authorList>
    </citation>
    <scope>NUCLEOTIDE SEQUENCE [LARGE SCALE GENOMIC DNA]</scope>
    <source>
        <strain evidence="3">NIO-1021</strain>
    </source>
</reference>
<feature type="compositionally biased region" description="Basic and acidic residues" evidence="1">
    <location>
        <begin position="24"/>
        <end position="45"/>
    </location>
</feature>